<protein>
    <submittedName>
        <fullName evidence="1">Uncharacterized protein</fullName>
    </submittedName>
</protein>
<name>A0ACC0C4B4_CATRO</name>
<organism evidence="1 2">
    <name type="scientific">Catharanthus roseus</name>
    <name type="common">Madagascar periwinkle</name>
    <name type="synonym">Vinca rosea</name>
    <dbReference type="NCBI Taxonomy" id="4058"/>
    <lineage>
        <taxon>Eukaryota</taxon>
        <taxon>Viridiplantae</taxon>
        <taxon>Streptophyta</taxon>
        <taxon>Embryophyta</taxon>
        <taxon>Tracheophyta</taxon>
        <taxon>Spermatophyta</taxon>
        <taxon>Magnoliopsida</taxon>
        <taxon>eudicotyledons</taxon>
        <taxon>Gunneridae</taxon>
        <taxon>Pentapetalae</taxon>
        <taxon>asterids</taxon>
        <taxon>lamiids</taxon>
        <taxon>Gentianales</taxon>
        <taxon>Apocynaceae</taxon>
        <taxon>Rauvolfioideae</taxon>
        <taxon>Vinceae</taxon>
        <taxon>Catharanthinae</taxon>
        <taxon>Catharanthus</taxon>
    </lineage>
</organism>
<evidence type="ECO:0000313" key="2">
    <source>
        <dbReference type="Proteomes" id="UP001060085"/>
    </source>
</evidence>
<accession>A0ACC0C4B4</accession>
<evidence type="ECO:0000313" key="1">
    <source>
        <dbReference type="EMBL" id="KAI5679774.1"/>
    </source>
</evidence>
<dbReference type="EMBL" id="CM044701">
    <property type="protein sequence ID" value="KAI5679774.1"/>
    <property type="molecule type" value="Genomic_DNA"/>
</dbReference>
<dbReference type="Proteomes" id="UP001060085">
    <property type="component" value="Linkage Group LG01"/>
</dbReference>
<reference evidence="2" key="1">
    <citation type="journal article" date="2023" name="Nat. Plants">
        <title>Single-cell RNA sequencing provides a high-resolution roadmap for understanding the multicellular compartmentation of specialized metabolism.</title>
        <authorList>
            <person name="Sun S."/>
            <person name="Shen X."/>
            <person name="Li Y."/>
            <person name="Li Y."/>
            <person name="Wang S."/>
            <person name="Li R."/>
            <person name="Zhang H."/>
            <person name="Shen G."/>
            <person name="Guo B."/>
            <person name="Wei J."/>
            <person name="Xu J."/>
            <person name="St-Pierre B."/>
            <person name="Chen S."/>
            <person name="Sun C."/>
        </authorList>
    </citation>
    <scope>NUCLEOTIDE SEQUENCE [LARGE SCALE GENOMIC DNA]</scope>
</reference>
<sequence length="803" mass="90952">MPIEYSLIDIPVKDLICSTLKITKKLGLFNGGNPFVYPTALLLVQLSLAVFSNAILQHFLVPLGQTTFIPQILAGLILGPCLGKNLTFRRTIFPPASIYTGDTLAYFGVILFFFLVGVKMDMRVVRRPGRQAYYTGACTVLFPMSFNFFMVAVLKRSIPMESKMHESLLWVASFQSMCSSHVIITLLYDLKLLSSDLGRQALSSSIISGAISLLWSTSVFTGKESSTRGNPQWMMILMTLLIFGMLLFMVFVLNPLFSWMERNTVDSKSVKDGYVLLIFILILGSAIYSEMLGQHFLYGPMFLGVIVPEGPPLGTAIVTKLETVVINVLLPVYFVVTCSMLDFSLIGARNFWIIFLLSFFAFIWKVIGAMLPCFWFKNCMEDALPMGLVMSIQGINDCLIIERAMQLGLIDKETFTIMILCVVIFSGTTSPLIKSLYKPSKKYTCPYNKRTIEGSDPKTELRLLGCIYHSEQTPLLLNFIETLYPNPKNPICFYVIDLIDLAGRGAPLLLDHHEYKKPVDNIGSERVLNVLRLFQQKHEGKVTVYPFTAIVPDATAHDDVCSLAMDKKVSMVIIPFHKFYDITETEEDKPRPIRRANQNILKYAPCSVGILVDRSYKMRAFMRKTTNLYRVGVVFIGGGDDREALSLGGRMAKHPYIRLSILHPIEYGVSRDNESKTDSQFIKKFLEANEESIKFSYEEEVMEDNISIVNMVRQMEKHMDLIIVGRRHERSSRMLLRLTDWNEYPELGYIGDLLATSDRSNVSVLVVQQQSFTNDDDDNIINRRINPSTVLDMHWSSSTTWPP</sequence>
<proteinExistence type="predicted"/>
<comment type="caution">
    <text evidence="1">The sequence shown here is derived from an EMBL/GenBank/DDBJ whole genome shotgun (WGS) entry which is preliminary data.</text>
</comment>
<gene>
    <name evidence="1" type="ORF">M9H77_01001</name>
</gene>
<keyword evidence="2" id="KW-1185">Reference proteome</keyword>